<dbReference type="EMBL" id="BLXT01005251">
    <property type="protein sequence ID" value="GFO21184.1"/>
    <property type="molecule type" value="Genomic_DNA"/>
</dbReference>
<dbReference type="Proteomes" id="UP000735302">
    <property type="component" value="Unassembled WGS sequence"/>
</dbReference>
<sequence>MKSITAFEVYFYLSVLWIVYLLTVQKTLLRVIKQSPVEEGRWINTSVKYCGVSEAGKEKEENEKKKEKEKEKQEEEKKIMKIGFLYKASPQQGDPRLSGPLSGQNAGGGTRTCDRKFHADLRADSQATVLRTPPDNEEEQMRIE</sequence>
<feature type="region of interest" description="Disordered" evidence="1">
    <location>
        <begin position="89"/>
        <end position="144"/>
    </location>
</feature>
<reference evidence="3 4" key="1">
    <citation type="journal article" date="2021" name="Elife">
        <title>Chloroplast acquisition without the gene transfer in kleptoplastic sea slugs, Plakobranchus ocellatus.</title>
        <authorList>
            <person name="Maeda T."/>
            <person name="Takahashi S."/>
            <person name="Yoshida T."/>
            <person name="Shimamura S."/>
            <person name="Takaki Y."/>
            <person name="Nagai Y."/>
            <person name="Toyoda A."/>
            <person name="Suzuki Y."/>
            <person name="Arimoto A."/>
            <person name="Ishii H."/>
            <person name="Satoh N."/>
            <person name="Nishiyama T."/>
            <person name="Hasebe M."/>
            <person name="Maruyama T."/>
            <person name="Minagawa J."/>
            <person name="Obokata J."/>
            <person name="Shigenobu S."/>
        </authorList>
    </citation>
    <scope>NUCLEOTIDE SEQUENCE [LARGE SCALE GENOMIC DNA]</scope>
</reference>
<gene>
    <name evidence="3" type="ORF">PoB_004768900</name>
</gene>
<comment type="caution">
    <text evidence="3">The sequence shown here is derived from an EMBL/GenBank/DDBJ whole genome shotgun (WGS) entry which is preliminary data.</text>
</comment>
<protein>
    <submittedName>
        <fullName evidence="3">Uncharacterized protein</fullName>
    </submittedName>
</protein>
<evidence type="ECO:0000256" key="1">
    <source>
        <dbReference type="SAM" id="MobiDB-lite"/>
    </source>
</evidence>
<feature type="compositionally biased region" description="Basic and acidic residues" evidence="1">
    <location>
        <begin position="112"/>
        <end position="123"/>
    </location>
</feature>
<accession>A0AAV4BM14</accession>
<proteinExistence type="predicted"/>
<keyword evidence="2" id="KW-0472">Membrane</keyword>
<evidence type="ECO:0000256" key="2">
    <source>
        <dbReference type="SAM" id="Phobius"/>
    </source>
</evidence>
<organism evidence="3 4">
    <name type="scientific">Plakobranchus ocellatus</name>
    <dbReference type="NCBI Taxonomy" id="259542"/>
    <lineage>
        <taxon>Eukaryota</taxon>
        <taxon>Metazoa</taxon>
        <taxon>Spiralia</taxon>
        <taxon>Lophotrochozoa</taxon>
        <taxon>Mollusca</taxon>
        <taxon>Gastropoda</taxon>
        <taxon>Heterobranchia</taxon>
        <taxon>Euthyneura</taxon>
        <taxon>Panpulmonata</taxon>
        <taxon>Sacoglossa</taxon>
        <taxon>Placobranchoidea</taxon>
        <taxon>Plakobranchidae</taxon>
        <taxon>Plakobranchus</taxon>
    </lineage>
</organism>
<feature type="transmembrane region" description="Helical" evidence="2">
    <location>
        <begin position="6"/>
        <end position="24"/>
    </location>
</feature>
<keyword evidence="2" id="KW-0812">Transmembrane</keyword>
<feature type="compositionally biased region" description="Basic and acidic residues" evidence="1">
    <location>
        <begin position="55"/>
        <end position="76"/>
    </location>
</feature>
<feature type="region of interest" description="Disordered" evidence="1">
    <location>
        <begin position="53"/>
        <end position="76"/>
    </location>
</feature>
<evidence type="ECO:0000313" key="4">
    <source>
        <dbReference type="Proteomes" id="UP000735302"/>
    </source>
</evidence>
<evidence type="ECO:0000313" key="3">
    <source>
        <dbReference type="EMBL" id="GFO21184.1"/>
    </source>
</evidence>
<keyword evidence="4" id="KW-1185">Reference proteome</keyword>
<dbReference type="AlphaFoldDB" id="A0AAV4BM14"/>
<name>A0AAV4BM14_9GAST</name>
<keyword evidence="2" id="KW-1133">Transmembrane helix</keyword>